<dbReference type="InterPro" id="IPR011032">
    <property type="entry name" value="GroES-like_sf"/>
</dbReference>
<dbReference type="AlphaFoldDB" id="A0A9P5XIZ8"/>
<dbReference type="Gene3D" id="3.90.180.10">
    <property type="entry name" value="Medium-chain alcohol dehydrogenases, catalytic domain"/>
    <property type="match status" value="1"/>
</dbReference>
<sequence>MPPKEQKALYLDAKHGNFVVAPNSIPKPGPDELLVKVKACGLNPIDWKIQKYGLFVEEYPVVLGVGIAGDVVEVGEGVDGFTEGDRVRVRKVAHGVFSNTGGAFQQYALAVAANTSKLPPNVSYDQGATLPSCLGAAYLGLYNHNPHGLGFTSPFESDDRSKYSGTSVLIFGGATTVGQYAIQLAKISGFSPIITTASLKHEQYLKSIGADKVIDRNASFSSLQTGVAAVTSTPIKYILDTVSIPQTQQMANDILAPGGYLQLVQAPEVSFSEDKNVGFTKGARFFPENQKPFATLYGKLEEFLEKELIKPCAVEVVPEGLRGIASGLERLAKDQVSGVKLVAHPEET</sequence>
<evidence type="ECO:0000259" key="1">
    <source>
        <dbReference type="SMART" id="SM00829"/>
    </source>
</evidence>
<dbReference type="InterPro" id="IPR013149">
    <property type="entry name" value="ADH-like_C"/>
</dbReference>
<dbReference type="GO" id="GO:0016651">
    <property type="term" value="F:oxidoreductase activity, acting on NAD(P)H"/>
    <property type="evidence" value="ECO:0007669"/>
    <property type="project" value="InterPro"/>
</dbReference>
<dbReference type="InterPro" id="IPR047122">
    <property type="entry name" value="Trans-enoyl_RdTase-like"/>
</dbReference>
<dbReference type="Gene3D" id="3.40.50.720">
    <property type="entry name" value="NAD(P)-binding Rossmann-like Domain"/>
    <property type="match status" value="1"/>
</dbReference>
<dbReference type="InterPro" id="IPR013154">
    <property type="entry name" value="ADH-like_N"/>
</dbReference>
<name>A0A9P5XIZ8_9AGAR</name>
<dbReference type="SUPFAM" id="SSF51735">
    <property type="entry name" value="NAD(P)-binding Rossmann-fold domains"/>
    <property type="match status" value="1"/>
</dbReference>
<dbReference type="PANTHER" id="PTHR45348">
    <property type="entry name" value="HYPOTHETICAL OXIDOREDUCTASE (EUROFUNG)"/>
    <property type="match status" value="1"/>
</dbReference>
<dbReference type="PANTHER" id="PTHR45348:SF2">
    <property type="entry name" value="ZINC-TYPE ALCOHOL DEHYDROGENASE-LIKE PROTEIN C2E1P3.01"/>
    <property type="match status" value="1"/>
</dbReference>
<dbReference type="OrthoDB" id="3233595at2759"/>
<keyword evidence="3" id="KW-1185">Reference proteome</keyword>
<dbReference type="InterPro" id="IPR020843">
    <property type="entry name" value="ER"/>
</dbReference>
<gene>
    <name evidence="2" type="ORF">P691DRAFT_788826</name>
</gene>
<dbReference type="Proteomes" id="UP000807342">
    <property type="component" value="Unassembled WGS sequence"/>
</dbReference>
<accession>A0A9P5XIZ8</accession>
<dbReference type="SUPFAM" id="SSF50129">
    <property type="entry name" value="GroES-like"/>
    <property type="match status" value="1"/>
</dbReference>
<dbReference type="Pfam" id="PF00107">
    <property type="entry name" value="ADH_zinc_N"/>
    <property type="match status" value="1"/>
</dbReference>
<feature type="domain" description="Enoyl reductase (ER)" evidence="1">
    <location>
        <begin position="16"/>
        <end position="343"/>
    </location>
</feature>
<dbReference type="EMBL" id="MU151100">
    <property type="protein sequence ID" value="KAF9450641.1"/>
    <property type="molecule type" value="Genomic_DNA"/>
</dbReference>
<dbReference type="CDD" id="cd08249">
    <property type="entry name" value="enoyl_reductase_like"/>
    <property type="match status" value="1"/>
</dbReference>
<reference evidence="2" key="1">
    <citation type="submission" date="2020-11" db="EMBL/GenBank/DDBJ databases">
        <authorList>
            <consortium name="DOE Joint Genome Institute"/>
            <person name="Ahrendt S."/>
            <person name="Riley R."/>
            <person name="Andreopoulos W."/>
            <person name="Labutti K."/>
            <person name="Pangilinan J."/>
            <person name="Ruiz-Duenas F.J."/>
            <person name="Barrasa J.M."/>
            <person name="Sanchez-Garcia M."/>
            <person name="Camarero S."/>
            <person name="Miyauchi S."/>
            <person name="Serrano A."/>
            <person name="Linde D."/>
            <person name="Babiker R."/>
            <person name="Drula E."/>
            <person name="Ayuso-Fernandez I."/>
            <person name="Pacheco R."/>
            <person name="Padilla G."/>
            <person name="Ferreira P."/>
            <person name="Barriuso J."/>
            <person name="Kellner H."/>
            <person name="Castanera R."/>
            <person name="Alfaro M."/>
            <person name="Ramirez L."/>
            <person name="Pisabarro A.G."/>
            <person name="Kuo A."/>
            <person name="Tritt A."/>
            <person name="Lipzen A."/>
            <person name="He G."/>
            <person name="Yan M."/>
            <person name="Ng V."/>
            <person name="Cullen D."/>
            <person name="Martin F."/>
            <person name="Rosso M.-N."/>
            <person name="Henrissat B."/>
            <person name="Hibbett D."/>
            <person name="Martinez A.T."/>
            <person name="Grigoriev I.V."/>
        </authorList>
    </citation>
    <scope>NUCLEOTIDE SEQUENCE</scope>
    <source>
        <strain evidence="2">MF-IS2</strain>
    </source>
</reference>
<evidence type="ECO:0000313" key="3">
    <source>
        <dbReference type="Proteomes" id="UP000807342"/>
    </source>
</evidence>
<evidence type="ECO:0000313" key="2">
    <source>
        <dbReference type="EMBL" id="KAF9450641.1"/>
    </source>
</evidence>
<dbReference type="Pfam" id="PF08240">
    <property type="entry name" value="ADH_N"/>
    <property type="match status" value="1"/>
</dbReference>
<organism evidence="2 3">
    <name type="scientific">Macrolepiota fuliginosa MF-IS2</name>
    <dbReference type="NCBI Taxonomy" id="1400762"/>
    <lineage>
        <taxon>Eukaryota</taxon>
        <taxon>Fungi</taxon>
        <taxon>Dikarya</taxon>
        <taxon>Basidiomycota</taxon>
        <taxon>Agaricomycotina</taxon>
        <taxon>Agaricomycetes</taxon>
        <taxon>Agaricomycetidae</taxon>
        <taxon>Agaricales</taxon>
        <taxon>Agaricineae</taxon>
        <taxon>Agaricaceae</taxon>
        <taxon>Macrolepiota</taxon>
    </lineage>
</organism>
<protein>
    <submittedName>
        <fullName evidence="2">GroES-like protein</fullName>
    </submittedName>
</protein>
<dbReference type="InterPro" id="IPR036291">
    <property type="entry name" value="NAD(P)-bd_dom_sf"/>
</dbReference>
<dbReference type="SMART" id="SM00829">
    <property type="entry name" value="PKS_ER"/>
    <property type="match status" value="1"/>
</dbReference>
<proteinExistence type="predicted"/>
<comment type="caution">
    <text evidence="2">The sequence shown here is derived from an EMBL/GenBank/DDBJ whole genome shotgun (WGS) entry which is preliminary data.</text>
</comment>